<dbReference type="Pfam" id="PF02839">
    <property type="entry name" value="CBM_5_12"/>
    <property type="match status" value="1"/>
</dbReference>
<reference evidence="4" key="1">
    <citation type="journal article" date="2020" name="Fungal Divers.">
        <title>Resolving the Mortierellaceae phylogeny through synthesis of multi-gene phylogenetics and phylogenomics.</title>
        <authorList>
            <person name="Vandepol N."/>
            <person name="Liber J."/>
            <person name="Desiro A."/>
            <person name="Na H."/>
            <person name="Kennedy M."/>
            <person name="Barry K."/>
            <person name="Grigoriev I.V."/>
            <person name="Miller A.N."/>
            <person name="O'Donnell K."/>
            <person name="Stajich J.E."/>
            <person name="Bonito G."/>
        </authorList>
    </citation>
    <scope>NUCLEOTIDE SEQUENCE</scope>
    <source>
        <strain evidence="4">NRRL 2769</strain>
    </source>
</reference>
<dbReference type="InterPro" id="IPR003610">
    <property type="entry name" value="CBM5/12"/>
</dbReference>
<feature type="compositionally biased region" description="Basic residues" evidence="2">
    <location>
        <begin position="252"/>
        <end position="262"/>
    </location>
</feature>
<gene>
    <name evidence="4" type="ORF">BGZ80_005894</name>
</gene>
<dbReference type="PANTHER" id="PTHR47052">
    <property type="entry name" value="CONSERVED SERINE PROLINE-RICH PROTEIN (AFU_ORTHOLOGUE AFUA_2G01790)"/>
    <property type="match status" value="1"/>
</dbReference>
<dbReference type="InterPro" id="IPR052981">
    <property type="entry name" value="Ingression_C2_domain"/>
</dbReference>
<dbReference type="CDD" id="cd12214">
    <property type="entry name" value="ChiA1_BD"/>
    <property type="match status" value="1"/>
</dbReference>
<protein>
    <recommendedName>
        <fullName evidence="3">C2 domain-containing protein</fullName>
    </recommendedName>
</protein>
<keyword evidence="5" id="KW-1185">Reference proteome</keyword>
<dbReference type="Gene3D" id="2.10.10.20">
    <property type="entry name" value="Carbohydrate-binding module superfamily 5/12"/>
    <property type="match status" value="1"/>
</dbReference>
<accession>A0A9P6T297</accession>
<dbReference type="EMBL" id="JAAAID010000290">
    <property type="protein sequence ID" value="KAG0019388.1"/>
    <property type="molecule type" value="Genomic_DNA"/>
</dbReference>
<dbReference type="SMART" id="SM00239">
    <property type="entry name" value="C2"/>
    <property type="match status" value="1"/>
</dbReference>
<dbReference type="Gene3D" id="2.60.40.150">
    <property type="entry name" value="C2 domain"/>
    <property type="match status" value="1"/>
</dbReference>
<dbReference type="AlphaFoldDB" id="A0A9P6T297"/>
<evidence type="ECO:0000256" key="2">
    <source>
        <dbReference type="SAM" id="MobiDB-lite"/>
    </source>
</evidence>
<dbReference type="SUPFAM" id="SSF51055">
    <property type="entry name" value="Carbohydrate binding domain"/>
    <property type="match status" value="1"/>
</dbReference>
<dbReference type="SMART" id="SM00495">
    <property type="entry name" value="ChtBD3"/>
    <property type="match status" value="1"/>
</dbReference>
<dbReference type="SUPFAM" id="SSF49562">
    <property type="entry name" value="C2 domain (Calcium/lipid-binding domain, CaLB)"/>
    <property type="match status" value="1"/>
</dbReference>
<dbReference type="PANTHER" id="PTHR47052:SF3">
    <property type="entry name" value="INGRESSION PROTEIN 1"/>
    <property type="match status" value="1"/>
</dbReference>
<dbReference type="GO" id="GO:0030246">
    <property type="term" value="F:carbohydrate binding"/>
    <property type="evidence" value="ECO:0007669"/>
    <property type="project" value="InterPro"/>
</dbReference>
<dbReference type="Proteomes" id="UP000703661">
    <property type="component" value="Unassembled WGS sequence"/>
</dbReference>
<dbReference type="OrthoDB" id="270970at2759"/>
<evidence type="ECO:0000259" key="3">
    <source>
        <dbReference type="PROSITE" id="PS50004"/>
    </source>
</evidence>
<dbReference type="PROSITE" id="PS50004">
    <property type="entry name" value="C2"/>
    <property type="match status" value="1"/>
</dbReference>
<dbReference type="GO" id="GO:0005975">
    <property type="term" value="P:carbohydrate metabolic process"/>
    <property type="evidence" value="ECO:0007669"/>
    <property type="project" value="InterPro"/>
</dbReference>
<feature type="domain" description="C2" evidence="3">
    <location>
        <begin position="1"/>
        <end position="105"/>
    </location>
</feature>
<name>A0A9P6T297_9FUNG</name>
<dbReference type="InterPro" id="IPR000008">
    <property type="entry name" value="C2_dom"/>
</dbReference>
<dbReference type="GO" id="GO:0005576">
    <property type="term" value="C:extracellular region"/>
    <property type="evidence" value="ECO:0007669"/>
    <property type="project" value="InterPro"/>
</dbReference>
<evidence type="ECO:0000313" key="4">
    <source>
        <dbReference type="EMBL" id="KAG0019388.1"/>
    </source>
</evidence>
<sequence>MSQASLTIVAHGATLLKDVELIGKQDPYLRFTLNITDTKSFQKTFVHKNAGKNPVWNQTFDVPLNGEPLLYVELMDEETTADAVIAFTAIPINQVVHAPGGTLNGLFEVYLPDGKPNGDVHLTLTARNVPGINLAGGIASQAPVRGTSQIIEAHQKRMKSIKNKEIGSDAGMAVAGGLLALGAGLLANKVVADEKKKDEARKEQELEEARARERLEKEKKQLEEEKANLERQQQEARSSEQHGEHHGECHGEHHHKEHHHGGHREWDANGTYSSGEKVSYHGRVWICLQGHTSNPTWQPDQAHSLWRAD</sequence>
<feature type="compositionally biased region" description="Basic and acidic residues" evidence="2">
    <location>
        <begin position="223"/>
        <end position="251"/>
    </location>
</feature>
<dbReference type="InterPro" id="IPR036573">
    <property type="entry name" value="CBM_sf_5/12"/>
</dbReference>
<dbReference type="Pfam" id="PF00168">
    <property type="entry name" value="C2"/>
    <property type="match status" value="1"/>
</dbReference>
<organism evidence="4 5">
    <name type="scientific">Entomortierella chlamydospora</name>
    <dbReference type="NCBI Taxonomy" id="101097"/>
    <lineage>
        <taxon>Eukaryota</taxon>
        <taxon>Fungi</taxon>
        <taxon>Fungi incertae sedis</taxon>
        <taxon>Mucoromycota</taxon>
        <taxon>Mortierellomycotina</taxon>
        <taxon>Mortierellomycetes</taxon>
        <taxon>Mortierellales</taxon>
        <taxon>Mortierellaceae</taxon>
        <taxon>Entomortierella</taxon>
    </lineage>
</organism>
<evidence type="ECO:0000256" key="1">
    <source>
        <dbReference type="ARBA" id="ARBA00022801"/>
    </source>
</evidence>
<evidence type="ECO:0000313" key="5">
    <source>
        <dbReference type="Proteomes" id="UP000703661"/>
    </source>
</evidence>
<dbReference type="GO" id="GO:0004553">
    <property type="term" value="F:hydrolase activity, hydrolyzing O-glycosyl compounds"/>
    <property type="evidence" value="ECO:0007669"/>
    <property type="project" value="InterPro"/>
</dbReference>
<proteinExistence type="predicted"/>
<feature type="region of interest" description="Disordered" evidence="2">
    <location>
        <begin position="223"/>
        <end position="270"/>
    </location>
</feature>
<comment type="caution">
    <text evidence="4">The sequence shown here is derived from an EMBL/GenBank/DDBJ whole genome shotgun (WGS) entry which is preliminary data.</text>
</comment>
<keyword evidence="1" id="KW-0378">Hydrolase</keyword>
<dbReference type="InterPro" id="IPR035892">
    <property type="entry name" value="C2_domain_sf"/>
</dbReference>